<keyword evidence="3" id="KW-1185">Reference proteome</keyword>
<sequence>MANGMLPPTRHLQKVLRSLLGNITPARPTTCFPSPPTTTTTRSPARGLQGARPARSSLPSRVGLRGSCHALGLCCGIWLGCCTSFCKCACRDPGGGQSRSWPPRAAPLHGRAGLPATPASSRRQGCSKEARVRALGTAFPSLAGLLWGHRLAPFLPDANASAPFPPNTSAPFLPDASSFPTRCKCSFPTRCKCSFPTRCKCSFPTRYKCSFPTRYKYHKRIGVIEVMIDIDHEITPREADHPTVSSIGIVTKFSKPKFRTHGLPRTQEQRDKPHEGNFWMIFLISKLMLTSG</sequence>
<dbReference type="EMBL" id="CAJHUB010000775">
    <property type="protein sequence ID" value="CAD7691729.1"/>
    <property type="molecule type" value="Genomic_DNA"/>
</dbReference>
<feature type="region of interest" description="Disordered" evidence="1">
    <location>
        <begin position="99"/>
        <end position="125"/>
    </location>
</feature>
<feature type="region of interest" description="Disordered" evidence="1">
    <location>
        <begin position="27"/>
        <end position="57"/>
    </location>
</feature>
<feature type="compositionally biased region" description="Low complexity" evidence="1">
    <location>
        <begin position="27"/>
        <end position="44"/>
    </location>
</feature>
<dbReference type="AlphaFoldDB" id="A0A811ZSB2"/>
<proteinExistence type="predicted"/>
<evidence type="ECO:0000313" key="2">
    <source>
        <dbReference type="EMBL" id="CAD7691729.1"/>
    </source>
</evidence>
<gene>
    <name evidence="2" type="ORF">NYPRO_LOCUS24523</name>
</gene>
<evidence type="ECO:0000256" key="1">
    <source>
        <dbReference type="SAM" id="MobiDB-lite"/>
    </source>
</evidence>
<organism evidence="2 3">
    <name type="scientific">Nyctereutes procyonoides</name>
    <name type="common">Raccoon dog</name>
    <name type="synonym">Canis procyonoides</name>
    <dbReference type="NCBI Taxonomy" id="34880"/>
    <lineage>
        <taxon>Eukaryota</taxon>
        <taxon>Metazoa</taxon>
        <taxon>Chordata</taxon>
        <taxon>Craniata</taxon>
        <taxon>Vertebrata</taxon>
        <taxon>Euteleostomi</taxon>
        <taxon>Mammalia</taxon>
        <taxon>Eutheria</taxon>
        <taxon>Laurasiatheria</taxon>
        <taxon>Carnivora</taxon>
        <taxon>Caniformia</taxon>
        <taxon>Canidae</taxon>
        <taxon>Nyctereutes</taxon>
    </lineage>
</organism>
<dbReference type="Proteomes" id="UP000645828">
    <property type="component" value="Unassembled WGS sequence"/>
</dbReference>
<accession>A0A811ZSB2</accession>
<evidence type="ECO:0000313" key="3">
    <source>
        <dbReference type="Proteomes" id="UP000645828"/>
    </source>
</evidence>
<protein>
    <submittedName>
        <fullName evidence="2">(raccoon dog) hypothetical protein</fullName>
    </submittedName>
</protein>
<comment type="caution">
    <text evidence="2">The sequence shown here is derived from an EMBL/GenBank/DDBJ whole genome shotgun (WGS) entry which is preliminary data.</text>
</comment>
<reference evidence="2" key="1">
    <citation type="submission" date="2020-12" db="EMBL/GenBank/DDBJ databases">
        <authorList>
            <consortium name="Molecular Ecology Group"/>
        </authorList>
    </citation>
    <scope>NUCLEOTIDE SEQUENCE</scope>
    <source>
        <strain evidence="2">TBG_1078</strain>
    </source>
</reference>
<name>A0A811ZSB2_NYCPR</name>